<feature type="compositionally biased region" description="Polar residues" evidence="2">
    <location>
        <begin position="739"/>
        <end position="754"/>
    </location>
</feature>
<dbReference type="OrthoDB" id="4036563at2759"/>
<gene>
    <name evidence="3" type="ORF">LAME_0H09758G</name>
</gene>
<dbReference type="Proteomes" id="UP000191144">
    <property type="component" value="Chromosome H"/>
</dbReference>
<organism evidence="3 4">
    <name type="scientific">Lachancea meyersii CBS 8951</name>
    <dbReference type="NCBI Taxonomy" id="1266667"/>
    <lineage>
        <taxon>Eukaryota</taxon>
        <taxon>Fungi</taxon>
        <taxon>Dikarya</taxon>
        <taxon>Ascomycota</taxon>
        <taxon>Saccharomycotina</taxon>
        <taxon>Saccharomycetes</taxon>
        <taxon>Saccharomycetales</taxon>
        <taxon>Saccharomycetaceae</taxon>
        <taxon>Lachancea</taxon>
    </lineage>
</organism>
<evidence type="ECO:0000313" key="4">
    <source>
        <dbReference type="Proteomes" id="UP000191144"/>
    </source>
</evidence>
<feature type="region of interest" description="Disordered" evidence="2">
    <location>
        <begin position="1"/>
        <end position="57"/>
    </location>
</feature>
<proteinExistence type="predicted"/>
<dbReference type="EMBL" id="LT598480">
    <property type="protein sequence ID" value="SCV03355.1"/>
    <property type="molecule type" value="Genomic_DNA"/>
</dbReference>
<dbReference type="AlphaFoldDB" id="A0A1G4KFS5"/>
<sequence length="800" mass="91210">MSNFFRDNAHGFKPRSNIFTKLRNKDSDQDSDLSSDNTMSVHDWGAVGEKRSRLDPHDSRFLTNETSISLVKESTPIAKHRGAHAPPRLKWQEEELEITEVRSVGQDHRPEVKNSDDSNTATTTNDVLLEAFTNTQKICSNLKQELQRAKAESQQQNDTINFYKSELGKLEGKMGGHKQMLNALETRSSELESQRKIRGEQLTALRGEYDALKERVRIHIKDSDLIRKQLEEFRQQHDQCDTNMSRKTEELEHLKRELADTASVLSEEKLRNGDLMHEMKKMREQSASLMEDVLKRMESSIKKELSTLEKCVKARPTKSSQSVQELQQVREALQSAITLQLKEESKNISERVQHCLRGELSSLEGDLNERLAVNFKEFTREVSSLSRIGDGITNLSSKLQEIKNCESSKIPKESIFALQTSVNDVQSSLDSIKVSLQDYKSQIDFIGSYEHKIDGLHERLQTVALQKSEAVALLKTRDTEVEDLSNQVLHKNNAIVKLNDEEKELRVLSTRLEQTLEAKNKELLKITEELQMSRADCENKLAAQNEILVLMRSQCDRLQGDVDEINRSKSEAEREKMSAKNKAKEINEQVQNLNVEVIQLKAKELELDEENRRLRSTVEQFNLEARENADQVREYKRRVAVLENDNTSKANDALENQDKIALLEHQLQNTRKQVQGLKDQRHKVPQVKKNSVVQHQQHQKLRSPDVEQPSISEAVTVAAPTPAMPTFRPKSAGNDVFDLSSSPNDDLEMTNPSPAATKALKSRTSTLLGKALTSTKKKVLLLEESEGVEVKHRGRKKRKV</sequence>
<keyword evidence="4" id="KW-1185">Reference proteome</keyword>
<evidence type="ECO:0000256" key="2">
    <source>
        <dbReference type="SAM" id="MobiDB-lite"/>
    </source>
</evidence>
<reference evidence="4" key="1">
    <citation type="submission" date="2016-03" db="EMBL/GenBank/DDBJ databases">
        <authorList>
            <person name="Devillers Hugo."/>
        </authorList>
    </citation>
    <scope>NUCLEOTIDE SEQUENCE [LARGE SCALE GENOMIC DNA]</scope>
</reference>
<feature type="coiled-coil region" evidence="1">
    <location>
        <begin position="132"/>
        <end position="166"/>
    </location>
</feature>
<evidence type="ECO:0000256" key="1">
    <source>
        <dbReference type="SAM" id="Coils"/>
    </source>
</evidence>
<feature type="region of interest" description="Disordered" evidence="2">
    <location>
        <begin position="678"/>
        <end position="709"/>
    </location>
</feature>
<feature type="compositionally biased region" description="Basic and acidic residues" evidence="2">
    <location>
        <begin position="48"/>
        <end position="57"/>
    </location>
</feature>
<feature type="region of interest" description="Disordered" evidence="2">
    <location>
        <begin position="739"/>
        <end position="761"/>
    </location>
</feature>
<feature type="coiled-coil region" evidence="1">
    <location>
        <begin position="230"/>
        <end position="285"/>
    </location>
</feature>
<name>A0A1G4KFS5_9SACH</name>
<evidence type="ECO:0000313" key="3">
    <source>
        <dbReference type="EMBL" id="SCV03355.1"/>
    </source>
</evidence>
<protein>
    <submittedName>
        <fullName evidence="3">LAME_0H09758g1_1</fullName>
    </submittedName>
</protein>
<keyword evidence="1" id="KW-0175">Coiled coil</keyword>
<accession>A0A1G4KFS5</accession>